<evidence type="ECO:0000256" key="3">
    <source>
        <dbReference type="ARBA" id="ARBA00004286"/>
    </source>
</evidence>
<keyword evidence="13 17" id="KW-0539">Nucleus</keyword>
<keyword evidence="6" id="KW-0158">Chromosome</keyword>
<evidence type="ECO:0000256" key="18">
    <source>
        <dbReference type="SAM" id="MobiDB-lite"/>
    </source>
</evidence>
<dbReference type="SUPFAM" id="SSF48334">
    <property type="entry name" value="DNA repair protein MutS, domain III"/>
    <property type="match status" value="1"/>
</dbReference>
<keyword evidence="21" id="KW-1185">Reference proteome</keyword>
<dbReference type="Gene3D" id="1.10.1420.10">
    <property type="match status" value="1"/>
</dbReference>
<dbReference type="InterPro" id="IPR036187">
    <property type="entry name" value="DNA_mismatch_repair_MutS_sf"/>
</dbReference>
<evidence type="ECO:0000256" key="17">
    <source>
        <dbReference type="PROSITE-ProRule" id="PRU00267"/>
    </source>
</evidence>
<feature type="compositionally biased region" description="Acidic residues" evidence="18">
    <location>
        <begin position="282"/>
        <end position="293"/>
    </location>
</feature>
<evidence type="ECO:0000256" key="1">
    <source>
        <dbReference type="ARBA" id="ARBA00004123"/>
    </source>
</evidence>
<keyword evidence="12" id="KW-0472">Membrane</keyword>
<feature type="compositionally biased region" description="Polar residues" evidence="18">
    <location>
        <begin position="1"/>
        <end position="16"/>
    </location>
</feature>
<evidence type="ECO:0000256" key="9">
    <source>
        <dbReference type="ARBA" id="ARBA00022840"/>
    </source>
</evidence>
<comment type="similarity">
    <text evidence="4">Belongs to the membrane magnesium transporter (TC 1.A.67) family.</text>
</comment>
<dbReference type="InterPro" id="IPR000432">
    <property type="entry name" value="DNA_mismatch_repair_MutS_C"/>
</dbReference>
<evidence type="ECO:0000256" key="5">
    <source>
        <dbReference type="ARBA" id="ARBA00006271"/>
    </source>
</evidence>
<evidence type="ECO:0000256" key="14">
    <source>
        <dbReference type="ARBA" id="ARBA00023254"/>
    </source>
</evidence>
<comment type="caution">
    <text evidence="20">The sequence shown here is derived from an EMBL/GenBank/DDBJ whole genome shotgun (WGS) entry which is preliminary data.</text>
</comment>
<evidence type="ECO:0000256" key="16">
    <source>
        <dbReference type="ARBA" id="ARBA00077470"/>
    </source>
</evidence>
<keyword evidence="11 17" id="KW-0238">DNA-binding</keyword>
<dbReference type="InterPro" id="IPR009071">
    <property type="entry name" value="HMG_box_dom"/>
</dbReference>
<evidence type="ECO:0000256" key="4">
    <source>
        <dbReference type="ARBA" id="ARBA00006109"/>
    </source>
</evidence>
<dbReference type="Gene3D" id="1.10.30.10">
    <property type="entry name" value="High mobility group box domain"/>
    <property type="match status" value="1"/>
</dbReference>
<dbReference type="SMART" id="SM00398">
    <property type="entry name" value="HMG"/>
    <property type="match status" value="1"/>
</dbReference>
<dbReference type="InterPro" id="IPR036910">
    <property type="entry name" value="HMG_box_dom_sf"/>
</dbReference>
<dbReference type="InterPro" id="IPR027417">
    <property type="entry name" value="P-loop_NTPase"/>
</dbReference>
<dbReference type="GO" id="GO:0006298">
    <property type="term" value="P:mismatch repair"/>
    <property type="evidence" value="ECO:0007669"/>
    <property type="project" value="InterPro"/>
</dbReference>
<dbReference type="Pfam" id="PF00488">
    <property type="entry name" value="MutS_V"/>
    <property type="match status" value="1"/>
</dbReference>
<dbReference type="EMBL" id="JAAOAK010000307">
    <property type="protein sequence ID" value="KAF5675228.1"/>
    <property type="molecule type" value="Genomic_DNA"/>
</dbReference>
<dbReference type="SUPFAM" id="SSF52540">
    <property type="entry name" value="P-loop containing nucleoside triphosphate hydrolases"/>
    <property type="match status" value="1"/>
</dbReference>
<keyword evidence="9" id="KW-0067">ATP-binding</keyword>
<dbReference type="Pfam" id="PF00505">
    <property type="entry name" value="HMG_box"/>
    <property type="match status" value="1"/>
</dbReference>
<evidence type="ECO:0000313" key="21">
    <source>
        <dbReference type="Proteomes" id="UP000562682"/>
    </source>
</evidence>
<dbReference type="PROSITE" id="PS50118">
    <property type="entry name" value="HMG_BOX_2"/>
    <property type="match status" value="1"/>
</dbReference>
<evidence type="ECO:0000313" key="20">
    <source>
        <dbReference type="EMBL" id="KAF5675228.1"/>
    </source>
</evidence>
<feature type="DNA-binding region" description="HMG box" evidence="17">
    <location>
        <begin position="199"/>
        <end position="267"/>
    </location>
</feature>
<dbReference type="InterPro" id="IPR018937">
    <property type="entry name" value="MMgT"/>
</dbReference>
<feature type="domain" description="HMG box" evidence="19">
    <location>
        <begin position="199"/>
        <end position="267"/>
    </location>
</feature>
<dbReference type="InterPro" id="IPR045076">
    <property type="entry name" value="MutS"/>
</dbReference>
<dbReference type="GO" id="GO:0140664">
    <property type="term" value="F:ATP-dependent DNA damage sensor activity"/>
    <property type="evidence" value="ECO:0007669"/>
    <property type="project" value="InterPro"/>
</dbReference>
<dbReference type="GO" id="GO:0005524">
    <property type="term" value="F:ATP binding"/>
    <property type="evidence" value="ECO:0007669"/>
    <property type="project" value="UniProtKB-KW"/>
</dbReference>
<evidence type="ECO:0000256" key="8">
    <source>
        <dbReference type="ARBA" id="ARBA00022741"/>
    </source>
</evidence>
<dbReference type="Pfam" id="PF10270">
    <property type="entry name" value="MMgT"/>
    <property type="match status" value="1"/>
</dbReference>
<dbReference type="SUPFAM" id="SSF47095">
    <property type="entry name" value="HMG-box"/>
    <property type="match status" value="1"/>
</dbReference>
<feature type="region of interest" description="Disordered" evidence="18">
    <location>
        <begin position="93"/>
        <end position="165"/>
    </location>
</feature>
<dbReference type="GO" id="GO:0005694">
    <property type="term" value="C:chromosome"/>
    <property type="evidence" value="ECO:0007669"/>
    <property type="project" value="UniProtKB-SubCell"/>
</dbReference>
<feature type="region of interest" description="Disordered" evidence="18">
    <location>
        <begin position="665"/>
        <end position="684"/>
    </location>
</feature>
<evidence type="ECO:0000256" key="7">
    <source>
        <dbReference type="ARBA" id="ARBA00022692"/>
    </source>
</evidence>
<protein>
    <recommendedName>
        <fullName evidence="15">DNA mismatch repair protein MSH5</fullName>
    </recommendedName>
    <alternativeName>
        <fullName evidence="16">MutS protein homolog 5</fullName>
    </alternativeName>
</protein>
<dbReference type="SMART" id="SM00534">
    <property type="entry name" value="MUTSac"/>
    <property type="match status" value="1"/>
</dbReference>
<evidence type="ECO:0000256" key="12">
    <source>
        <dbReference type="ARBA" id="ARBA00023136"/>
    </source>
</evidence>
<evidence type="ECO:0000256" key="10">
    <source>
        <dbReference type="ARBA" id="ARBA00022989"/>
    </source>
</evidence>
<accession>A0A8H5WYT6</accession>
<reference evidence="20 21" key="1">
    <citation type="submission" date="2020-05" db="EMBL/GenBank/DDBJ databases">
        <title>Identification and distribution of gene clusters putatively required for synthesis of sphingolipid metabolism inhibitors in phylogenetically diverse species of the filamentous fungus Fusarium.</title>
        <authorList>
            <person name="Kim H.-S."/>
            <person name="Busman M."/>
            <person name="Brown D.W."/>
            <person name="Divon H."/>
            <person name="Uhlig S."/>
            <person name="Proctor R.H."/>
        </authorList>
    </citation>
    <scope>NUCLEOTIDE SEQUENCE [LARGE SCALE GENOMIC DNA]</scope>
    <source>
        <strain evidence="20 21">NRRL 25311</strain>
    </source>
</reference>
<dbReference type="Gene3D" id="3.40.50.300">
    <property type="entry name" value="P-loop containing nucleotide triphosphate hydrolases"/>
    <property type="match status" value="1"/>
</dbReference>
<dbReference type="FunFam" id="3.40.50.300:FF:001067">
    <property type="entry name" value="DNA mismatch repair protein MSH5"/>
    <property type="match status" value="1"/>
</dbReference>
<dbReference type="GO" id="GO:0030983">
    <property type="term" value="F:mismatched DNA binding"/>
    <property type="evidence" value="ECO:0007669"/>
    <property type="project" value="InterPro"/>
</dbReference>
<dbReference type="InterPro" id="IPR007696">
    <property type="entry name" value="DNA_mismatch_repair_MutS_core"/>
</dbReference>
<dbReference type="Pfam" id="PF05192">
    <property type="entry name" value="MutS_III"/>
    <property type="match status" value="1"/>
</dbReference>
<dbReference type="GO" id="GO:0005634">
    <property type="term" value="C:nucleus"/>
    <property type="evidence" value="ECO:0007669"/>
    <property type="project" value="UniProtKB-SubCell"/>
</dbReference>
<keyword evidence="10" id="KW-1133">Transmembrane helix</keyword>
<dbReference type="PROSITE" id="PS00486">
    <property type="entry name" value="DNA_MISMATCH_REPAIR_2"/>
    <property type="match status" value="1"/>
</dbReference>
<evidence type="ECO:0000256" key="2">
    <source>
        <dbReference type="ARBA" id="ARBA00004127"/>
    </source>
</evidence>
<dbReference type="GO" id="GO:0012505">
    <property type="term" value="C:endomembrane system"/>
    <property type="evidence" value="ECO:0007669"/>
    <property type="project" value="UniProtKB-SubCell"/>
</dbReference>
<dbReference type="SMART" id="SM00533">
    <property type="entry name" value="MUTSd"/>
    <property type="match status" value="1"/>
</dbReference>
<keyword evidence="8" id="KW-0547">Nucleotide-binding</keyword>
<dbReference type="CDD" id="cd01389">
    <property type="entry name" value="HMG-box_ROX1-like"/>
    <property type="match status" value="1"/>
</dbReference>
<feature type="region of interest" description="Disordered" evidence="18">
    <location>
        <begin position="262"/>
        <end position="305"/>
    </location>
</feature>
<comment type="subcellular location">
    <subcellularLocation>
        <location evidence="3">Chromosome</location>
    </subcellularLocation>
    <subcellularLocation>
        <location evidence="2">Endomembrane system</location>
        <topology evidence="2">Multi-pass membrane protein</topology>
    </subcellularLocation>
    <subcellularLocation>
        <location evidence="1">Nucleus</location>
    </subcellularLocation>
</comment>
<evidence type="ECO:0000256" key="15">
    <source>
        <dbReference type="ARBA" id="ARBA00073549"/>
    </source>
</evidence>
<keyword evidence="7" id="KW-0812">Transmembrane</keyword>
<evidence type="ECO:0000256" key="11">
    <source>
        <dbReference type="ARBA" id="ARBA00023125"/>
    </source>
</evidence>
<gene>
    <name evidence="20" type="ORF">FDENT_9821</name>
</gene>
<evidence type="ECO:0000259" key="19">
    <source>
        <dbReference type="PROSITE" id="PS50118"/>
    </source>
</evidence>
<comment type="similarity">
    <text evidence="5">Belongs to the DNA mismatch repair MutS family.</text>
</comment>
<evidence type="ECO:0000256" key="6">
    <source>
        <dbReference type="ARBA" id="ARBA00022454"/>
    </source>
</evidence>
<dbReference type="PANTHER" id="PTHR11361">
    <property type="entry name" value="DNA MISMATCH REPAIR PROTEIN MUTS FAMILY MEMBER"/>
    <property type="match status" value="1"/>
</dbReference>
<evidence type="ECO:0000256" key="13">
    <source>
        <dbReference type="ARBA" id="ARBA00023242"/>
    </source>
</evidence>
<dbReference type="GO" id="GO:0051026">
    <property type="term" value="P:chiasma assembly"/>
    <property type="evidence" value="ECO:0007669"/>
    <property type="project" value="TreeGrafter"/>
</dbReference>
<proteinExistence type="inferred from homology"/>
<dbReference type="PANTHER" id="PTHR11361:SF20">
    <property type="entry name" value="MUTS PROTEIN HOMOLOG 5"/>
    <property type="match status" value="1"/>
</dbReference>
<name>A0A8H5WYT6_9HYPO</name>
<feature type="region of interest" description="Disordered" evidence="18">
    <location>
        <begin position="1"/>
        <end position="43"/>
    </location>
</feature>
<keyword evidence="14" id="KW-0469">Meiosis</keyword>
<dbReference type="Proteomes" id="UP000562682">
    <property type="component" value="Unassembled WGS sequence"/>
</dbReference>
<organism evidence="20 21">
    <name type="scientific">Fusarium denticulatum</name>
    <dbReference type="NCBI Taxonomy" id="48507"/>
    <lineage>
        <taxon>Eukaryota</taxon>
        <taxon>Fungi</taxon>
        <taxon>Dikarya</taxon>
        <taxon>Ascomycota</taxon>
        <taxon>Pezizomycotina</taxon>
        <taxon>Sordariomycetes</taxon>
        <taxon>Hypocreomycetidae</taxon>
        <taxon>Hypocreales</taxon>
        <taxon>Nectriaceae</taxon>
        <taxon>Fusarium</taxon>
        <taxon>Fusarium fujikuroi species complex</taxon>
    </lineage>
</organism>
<sequence length="1517" mass="166707">MESHTSHPQGSMSPEQSFAGYSYSTRYSTPVRDDDSSVYEPSTVYSQRSDFSFQGYAGGLGITSNPYGPLPDEIGYNIGFTRAHEEPIAEPTKQNHLPYTPEASPSAHCPSSDAITTRSGLNIAKKSLTTRPPAVKTGRVQKRSRAEKSKNATNMPSKPLSEAARDFPDIHVADIEAFVSRSTEERLSETSRNKKAGQIKRPMNAFMLYRKAYQEVAKTQCSQNNHQHVSKVCGAAWVLEPAQIKENFDQWARIERVNHQRAHPGYKFTPSKPRKAKRDGDGNDDYSDNDSDWDGGRARKSRFRHATRLSETPVAYDAAGNAIGEPVVPSYHDMYAYPALGRPHSLPYDDIAPSSFDMGIRQYSGLNINGEVISRTPSPGAIDYPVHGLDGFANYYGPPGSSFDNAAPHLFGPAQYDVYDGIPASVPFDQEGWMSHMESGQDLMPVMGGYEDTTAQDVYLKGSKDDWKVEIMDEPGHFEDCCYSAQEHSVISSTAVHHGQPQPLATHSLPIDISIEALVATLIIVLGLVLGTPKLRPIKWHEWAGKIEREGEAGFQTGSGEVEKDYRGNPFSVLETRPGFIDIRKQRREFTSWVKADENCADWNHTRRLEKVTPVQISPLAFGCLLTARCGRQARVLLAPVVVAEVEEVEVGGAVLTTAGTVVYSDSQEPQTPNTDTRARSSSEPIQHEVVMAIDLRDNCTIGCAYFSTTDGILHVSEDIATASLNIAEQFLIHIQPTSLLVSARAPASFRDQLEKITASEGASRGVIFRGLQSSEFSIETAHERLVSLDSQALSATGIVFSTGIEEDGSEESIPGLSQPESQTFRQLRYGGCINMNSQVGCAGALLGDILRRRSAGFLPDGQVAGVLFRVVDIRMFSLNTYMYVSTDALLSLQILQTELHPNSQAWGPDANKNNSKESLSVYGLFHHLACTPQGRTQLRQLFLRPLLDLGIISERQRTITVLLQPDNADKLAQLTSTLRKIRNMRTTLAQLRKGIEFPSAGQSFDRGVWAIIQKFTAQALTLREMIGLFNGGSDIVIFKKLMVLTKLIHTLEPASLVVVGDMINKTIDFEQSKARHRSSIRTGIDTQLDELKRRELPQWALVESNRLTGNGHYEGEGTAVGDWEKLFTADGAVCYKNSYMRELDEEYGDMYCQIGDREVEIIHDLAGKVLEHEEPLLLASDMCGEFDAILALALGAEKYDWHAPQMVEASIIHIEEGRHPLQELVVPAFIPNPCHLFTGTSIITAAQDGSPQALVLTGPNHSGKSVYLKQTAIIVYLAHIGSFVPAVQATIGLTESILTCISPRESMSGGESAFARDMKQAALSMKSSTPRSLVLVDEFGKGTNGDDGAGLLAALLDYYLSLGPECPRLLAATHFHEVLECGYLENHNGLRIAHMNVRMDWNASVVDDQVTFLFNLEYGHSTSSFGGRCAALNGVPSAVVERAENISKLLARNEDLSAVCARLSQAEEVQLGKAEMTARLFLSETFGDQDEANLNGEEHTRGSIIEVLEDILSPDI</sequence>